<sequence length="167" mass="18944">MKIYLAADHNGFALKEKIKKWLNAWEYEYEDIGPFVFDPKDDYPDFIIPAARAVAQDPDTRRAIILGFSGQAEAMTANRMKNVRASVYYGEPSALSDVGGKRTDKPRDLLVLTREDNDSNILSLGAGFLSEKQVKEAITRWLKAPFTGQERHIRRINKIDQGIGNRE</sequence>
<reference evidence="2 3" key="1">
    <citation type="journal article" date="2016" name="Nat. Commun.">
        <title>Thousands of microbial genomes shed light on interconnected biogeochemical processes in an aquifer system.</title>
        <authorList>
            <person name="Anantharaman K."/>
            <person name="Brown C.T."/>
            <person name="Hug L.A."/>
            <person name="Sharon I."/>
            <person name="Castelle C.J."/>
            <person name="Probst A.J."/>
            <person name="Thomas B.C."/>
            <person name="Singh A."/>
            <person name="Wilkins M.J."/>
            <person name="Karaoz U."/>
            <person name="Brodie E.L."/>
            <person name="Williams K.H."/>
            <person name="Hubbard S.S."/>
            <person name="Banfield J.F."/>
        </authorList>
    </citation>
    <scope>NUCLEOTIDE SEQUENCE [LARGE SCALE GENOMIC DNA]</scope>
</reference>
<name>A0A1G2PIG8_9BACT</name>
<evidence type="ECO:0008006" key="4">
    <source>
        <dbReference type="Google" id="ProtNLM"/>
    </source>
</evidence>
<dbReference type="EMBL" id="MHSS01000008">
    <property type="protein sequence ID" value="OHA48135.1"/>
    <property type="molecule type" value="Genomic_DNA"/>
</dbReference>
<dbReference type="SUPFAM" id="SSF89623">
    <property type="entry name" value="Ribose/Galactose isomerase RpiB/AlsB"/>
    <property type="match status" value="1"/>
</dbReference>
<accession>A0A1G2PIG8</accession>
<dbReference type="Gene3D" id="3.40.1400.10">
    <property type="entry name" value="Sugar-phosphate isomerase, RpiB/LacA/LacB"/>
    <property type="match status" value="1"/>
</dbReference>
<comment type="caution">
    <text evidence="2">The sequence shown here is derived from an EMBL/GenBank/DDBJ whole genome shotgun (WGS) entry which is preliminary data.</text>
</comment>
<dbReference type="STRING" id="1802362.A2806_00660"/>
<dbReference type="InterPro" id="IPR003500">
    <property type="entry name" value="RpiB_LacA_LacB"/>
</dbReference>
<dbReference type="PANTHER" id="PTHR30345:SF0">
    <property type="entry name" value="DNA DAMAGE-REPAIR_TOLERATION PROTEIN DRT102"/>
    <property type="match status" value="1"/>
</dbReference>
<proteinExistence type="inferred from homology"/>
<evidence type="ECO:0000256" key="1">
    <source>
        <dbReference type="ARBA" id="ARBA00008754"/>
    </source>
</evidence>
<dbReference type="AlphaFoldDB" id="A0A1G2PIG8"/>
<comment type="similarity">
    <text evidence="1">Belongs to the LacAB/RpiB family.</text>
</comment>
<dbReference type="InterPro" id="IPR036569">
    <property type="entry name" value="RpiB_LacA_LacB_sf"/>
</dbReference>
<gene>
    <name evidence="2" type="ORF">A2806_00660</name>
</gene>
<dbReference type="GO" id="GO:0009052">
    <property type="term" value="P:pentose-phosphate shunt, non-oxidative branch"/>
    <property type="evidence" value="ECO:0007669"/>
    <property type="project" value="TreeGrafter"/>
</dbReference>
<dbReference type="GO" id="GO:0019316">
    <property type="term" value="P:D-allose catabolic process"/>
    <property type="evidence" value="ECO:0007669"/>
    <property type="project" value="TreeGrafter"/>
</dbReference>
<evidence type="ECO:0000313" key="3">
    <source>
        <dbReference type="Proteomes" id="UP000177629"/>
    </source>
</evidence>
<organism evidence="2 3">
    <name type="scientific">Candidatus Terrybacteria bacterium RIFCSPHIGHO2_01_FULL_48_17</name>
    <dbReference type="NCBI Taxonomy" id="1802362"/>
    <lineage>
        <taxon>Bacteria</taxon>
        <taxon>Candidatus Terryibacteriota</taxon>
    </lineage>
</organism>
<evidence type="ECO:0000313" key="2">
    <source>
        <dbReference type="EMBL" id="OHA48135.1"/>
    </source>
</evidence>
<protein>
    <recommendedName>
        <fullName evidence="4">Ribose-5-phosphate isomerase</fullName>
    </recommendedName>
</protein>
<dbReference type="GO" id="GO:0004751">
    <property type="term" value="F:ribose-5-phosphate isomerase activity"/>
    <property type="evidence" value="ECO:0007669"/>
    <property type="project" value="TreeGrafter"/>
</dbReference>
<dbReference type="PIRSF" id="PIRSF005384">
    <property type="entry name" value="RpiB_LacA_B"/>
    <property type="match status" value="1"/>
</dbReference>
<dbReference type="Proteomes" id="UP000177629">
    <property type="component" value="Unassembled WGS sequence"/>
</dbReference>
<dbReference type="Pfam" id="PF02502">
    <property type="entry name" value="LacAB_rpiB"/>
    <property type="match status" value="2"/>
</dbReference>
<dbReference type="PANTHER" id="PTHR30345">
    <property type="entry name" value="RIBOSE-5-PHOSPHATE ISOMERASE B"/>
    <property type="match status" value="1"/>
</dbReference>